<evidence type="ECO:0000256" key="7">
    <source>
        <dbReference type="ARBA" id="ARBA00022833"/>
    </source>
</evidence>
<reference evidence="11 12" key="1">
    <citation type="submission" date="2023-04" db="EMBL/GenBank/DDBJ databases">
        <title>Marinobulbifer ophiurae gen. nov., sp. Nov., isolate from tissue of brittle star Ophioplocus japonicus.</title>
        <authorList>
            <person name="Kawano K."/>
            <person name="Sawayama S."/>
            <person name="Nakagawa S."/>
        </authorList>
    </citation>
    <scope>NUCLEOTIDE SEQUENCE [LARGE SCALE GENOMIC DNA]</scope>
    <source>
        <strain evidence="11 12">NKW57</strain>
    </source>
</reference>
<comment type="caution">
    <text evidence="11">The sequence shown here is derived from an EMBL/GenBank/DDBJ whole genome shotgun (WGS) entry which is preliminary data.</text>
</comment>
<protein>
    <recommendedName>
        <fullName evidence="5">6-carboxy-5,6,7,8-tetrahydropterin synthase</fullName>
        <ecNumber evidence="4">4.1.2.50</ecNumber>
    </recommendedName>
    <alternativeName>
        <fullName evidence="9">Queuosine biosynthesis protein QueD</fullName>
    </alternativeName>
</protein>
<keyword evidence="12" id="KW-1185">Reference proteome</keyword>
<evidence type="ECO:0000256" key="1">
    <source>
        <dbReference type="ARBA" id="ARBA00001947"/>
    </source>
</evidence>
<evidence type="ECO:0000313" key="12">
    <source>
        <dbReference type="Proteomes" id="UP001224392"/>
    </source>
</evidence>
<name>A0ABQ6M2H3_9GAMM</name>
<dbReference type="Pfam" id="PF01242">
    <property type="entry name" value="PTPS"/>
    <property type="match status" value="2"/>
</dbReference>
<evidence type="ECO:0000256" key="4">
    <source>
        <dbReference type="ARBA" id="ARBA00012982"/>
    </source>
</evidence>
<dbReference type="Proteomes" id="UP001224392">
    <property type="component" value="Unassembled WGS sequence"/>
</dbReference>
<dbReference type="EC" id="4.1.2.50" evidence="4"/>
<dbReference type="InterPro" id="IPR007115">
    <property type="entry name" value="6-PTP_synth/QueD"/>
</dbReference>
<evidence type="ECO:0000313" key="11">
    <source>
        <dbReference type="EMBL" id="GMG88558.1"/>
    </source>
</evidence>
<comment type="catalytic activity">
    <reaction evidence="10">
        <text>7,8-dihydroneopterin 3'-triphosphate + H2O = 6-carboxy-5,6,7,8-tetrahydropterin + triphosphate + acetaldehyde + 2 H(+)</text>
        <dbReference type="Rhea" id="RHEA:27966"/>
        <dbReference type="ChEBI" id="CHEBI:15343"/>
        <dbReference type="ChEBI" id="CHEBI:15377"/>
        <dbReference type="ChEBI" id="CHEBI:15378"/>
        <dbReference type="ChEBI" id="CHEBI:18036"/>
        <dbReference type="ChEBI" id="CHEBI:58462"/>
        <dbReference type="ChEBI" id="CHEBI:61032"/>
        <dbReference type="EC" id="4.1.2.50"/>
    </reaction>
</comment>
<comment type="cofactor">
    <cofactor evidence="1">
        <name>Zn(2+)</name>
        <dbReference type="ChEBI" id="CHEBI:29105"/>
    </cofactor>
</comment>
<dbReference type="EMBL" id="BSYJ01000006">
    <property type="protein sequence ID" value="GMG88558.1"/>
    <property type="molecule type" value="Genomic_DNA"/>
</dbReference>
<keyword evidence="6" id="KW-0479">Metal-binding</keyword>
<evidence type="ECO:0000256" key="6">
    <source>
        <dbReference type="ARBA" id="ARBA00022723"/>
    </source>
</evidence>
<dbReference type="Gene3D" id="3.30.479.10">
    <property type="entry name" value="6-pyruvoyl tetrahydropterin synthase/QueD"/>
    <property type="match status" value="2"/>
</dbReference>
<sequence length="285" mass="32159">MHLFVDNLINVDFSFLDPDRGIVGETWLAHATLDGALDSQGMVCDFGVVKKTLRSWLDEEIDHRLLVPLQAPELQLTQDSDDAVKLEWRLGSGETIVVKGPRQAFALVDAPRITEDSVARWAVTQLANEFPTQVERLELRFTCEPIDGAFYHYSHGLKKHAGNCQRIAHGHRSRIEVFLDDMRSGAEESRWAQRWQDIYLGTREDLGNDETATQFEFAYVAQQGDFSLSIPARMCELIDTDSTVEHLAQYIADRIAEQHPGRTVRVRAFEGLGKGAIATSHKPEQ</sequence>
<dbReference type="RefSeq" id="WP_285765164.1">
    <property type="nucleotide sequence ID" value="NZ_BSYJ01000006.1"/>
</dbReference>
<evidence type="ECO:0000256" key="9">
    <source>
        <dbReference type="ARBA" id="ARBA00031449"/>
    </source>
</evidence>
<accession>A0ABQ6M2H3</accession>
<dbReference type="PANTHER" id="PTHR12589">
    <property type="entry name" value="PYRUVOYL TETRAHYDROBIOPTERIN SYNTHASE"/>
    <property type="match status" value="1"/>
</dbReference>
<keyword evidence="7" id="KW-0862">Zinc</keyword>
<dbReference type="PANTHER" id="PTHR12589:SF7">
    <property type="entry name" value="6-PYRUVOYL TETRAHYDROBIOPTERIN SYNTHASE"/>
    <property type="match status" value="1"/>
</dbReference>
<proteinExistence type="inferred from homology"/>
<gene>
    <name evidence="11" type="ORF">MNKW57_28790</name>
</gene>
<comment type="similarity">
    <text evidence="3">Belongs to the PTPS family. QueD subfamily.</text>
</comment>
<keyword evidence="8" id="KW-0456">Lyase</keyword>
<dbReference type="InterPro" id="IPR038418">
    <property type="entry name" value="6-PTP_synth/QueD_sf"/>
</dbReference>
<dbReference type="SUPFAM" id="SSF55620">
    <property type="entry name" value="Tetrahydrobiopterin biosynthesis enzymes-like"/>
    <property type="match status" value="2"/>
</dbReference>
<evidence type="ECO:0000256" key="2">
    <source>
        <dbReference type="ARBA" id="ARBA00005061"/>
    </source>
</evidence>
<comment type="pathway">
    <text evidence="2">Purine metabolism; 7-cyano-7-deazaguanine biosynthesis.</text>
</comment>
<evidence type="ECO:0000256" key="8">
    <source>
        <dbReference type="ARBA" id="ARBA00023239"/>
    </source>
</evidence>
<organism evidence="11 12">
    <name type="scientific">Biformimicrobium ophioploci</name>
    <dbReference type="NCBI Taxonomy" id="3036711"/>
    <lineage>
        <taxon>Bacteria</taxon>
        <taxon>Pseudomonadati</taxon>
        <taxon>Pseudomonadota</taxon>
        <taxon>Gammaproteobacteria</taxon>
        <taxon>Cellvibrionales</taxon>
        <taxon>Microbulbiferaceae</taxon>
        <taxon>Biformimicrobium</taxon>
    </lineage>
</organism>
<evidence type="ECO:0000256" key="3">
    <source>
        <dbReference type="ARBA" id="ARBA00008900"/>
    </source>
</evidence>
<evidence type="ECO:0000256" key="10">
    <source>
        <dbReference type="ARBA" id="ARBA00048807"/>
    </source>
</evidence>
<evidence type="ECO:0000256" key="5">
    <source>
        <dbReference type="ARBA" id="ARBA00018141"/>
    </source>
</evidence>